<evidence type="ECO:0000256" key="2">
    <source>
        <dbReference type="ARBA" id="ARBA00009810"/>
    </source>
</evidence>
<dbReference type="AlphaFoldDB" id="A0A3D9XGD4"/>
<evidence type="ECO:0000256" key="10">
    <source>
        <dbReference type="RuleBase" id="RU003357"/>
    </source>
</evidence>
<evidence type="ECO:0000313" key="14">
    <source>
        <dbReference type="EMBL" id="REF69565.1"/>
    </source>
</evidence>
<keyword evidence="14" id="KW-0675">Receptor</keyword>
<protein>
    <submittedName>
        <fullName evidence="14">Hemoglobin/transferrin/lactoferrin receptor protein</fullName>
    </submittedName>
</protein>
<dbReference type="Pfam" id="PF07715">
    <property type="entry name" value="Plug"/>
    <property type="match status" value="1"/>
</dbReference>
<keyword evidence="7 9" id="KW-0472">Membrane</keyword>
<sequence>MAAPFSPRLIMAATAALALPAAAQETAETVVLLDPITLQALDADGSAADRGASQYVAAAELERARMGDLKDLFTGIASVSVGGAIPVAQKIFINGVDMLNLSVTVDGVEQNNRAFHHVSANAIDPGLLKFVRVDAGVAAADAGPHAVAGAVVMETVDAADILEDGRSFGGNIRLSYGDNGRTFGRAATLAGQAGGFEWLGYLKSATGDDYKAAGGDRITGSAADLQSALLKLAYETPDGHRIELSGQRLHDDALRPYRANIGHIEGGSPVPELRRYDTTRTSWSLSYENTQAEGFWDPRFVIGRSESRVHVDQPTAAPPYVSKGDSDTFSAKLENRFHLNDADSVTAGIDWYDRSSTYSDPASALDENARNIGLYAQARLEPVERLDLSFGLRWDRQEFTGTSGWKDRNSGFSGNASVAYGVTDALVLRAGASTVFGGIAIEDNYIFNGAWDYDVLRPARARNYTLGFDYQAGDLRLDGELFLTQVDNARGGAYAGIENFDFESRGYNLGLGYGWDGGYLRASMSDSRVSVNGDPASSYQALDFGAPLGRVFSIEAQHTPLGSPFTYGGSIEAAAKYDRIEGDSDRTIPGYAVLNLFAEYAPTAVPGLVLRAEVANLFDKDYADRATYGGDYATVTPLREPGRTLSLVATKRF</sequence>
<dbReference type="InterPro" id="IPR039426">
    <property type="entry name" value="TonB-dep_rcpt-like"/>
</dbReference>
<evidence type="ECO:0000256" key="8">
    <source>
        <dbReference type="ARBA" id="ARBA00023237"/>
    </source>
</evidence>
<dbReference type="Gene3D" id="2.40.170.20">
    <property type="entry name" value="TonB-dependent receptor, beta-barrel domain"/>
    <property type="match status" value="1"/>
</dbReference>
<dbReference type="Pfam" id="PF00593">
    <property type="entry name" value="TonB_dep_Rec_b-barrel"/>
    <property type="match status" value="1"/>
</dbReference>
<comment type="caution">
    <text evidence="14">The sequence shown here is derived from an EMBL/GenBank/DDBJ whole genome shotgun (WGS) entry which is preliminary data.</text>
</comment>
<dbReference type="GO" id="GO:0009279">
    <property type="term" value="C:cell outer membrane"/>
    <property type="evidence" value="ECO:0007669"/>
    <property type="project" value="UniProtKB-SubCell"/>
</dbReference>
<reference evidence="14 15" key="1">
    <citation type="submission" date="2018-08" db="EMBL/GenBank/DDBJ databases">
        <title>Genomic Encyclopedia of Archaeal and Bacterial Type Strains, Phase II (KMG-II): from individual species to whole genera.</title>
        <authorList>
            <person name="Goeker M."/>
        </authorList>
    </citation>
    <scope>NUCLEOTIDE SEQUENCE [LARGE SCALE GENOMIC DNA]</scope>
    <source>
        <strain evidence="14 15">DSM 17099</strain>
    </source>
</reference>
<feature type="domain" description="TonB-dependent receptor-like beta-barrel" evidence="12">
    <location>
        <begin position="270"/>
        <end position="617"/>
    </location>
</feature>
<evidence type="ECO:0000256" key="4">
    <source>
        <dbReference type="ARBA" id="ARBA00022452"/>
    </source>
</evidence>
<dbReference type="InterPro" id="IPR000531">
    <property type="entry name" value="Beta-barrel_TonB"/>
</dbReference>
<evidence type="ECO:0000256" key="1">
    <source>
        <dbReference type="ARBA" id="ARBA00004571"/>
    </source>
</evidence>
<gene>
    <name evidence="14" type="ORF">BDD41_2275</name>
</gene>
<keyword evidence="8 9" id="KW-0998">Cell outer membrane</keyword>
<feature type="domain" description="TonB-dependent receptor plug" evidence="13">
    <location>
        <begin position="52"/>
        <end position="150"/>
    </location>
</feature>
<dbReference type="InterPro" id="IPR037066">
    <property type="entry name" value="Plug_dom_sf"/>
</dbReference>
<evidence type="ECO:0000256" key="7">
    <source>
        <dbReference type="ARBA" id="ARBA00023136"/>
    </source>
</evidence>
<evidence type="ECO:0000256" key="6">
    <source>
        <dbReference type="ARBA" id="ARBA00023077"/>
    </source>
</evidence>
<comment type="similarity">
    <text evidence="2 9 10">Belongs to the TonB-dependent receptor family.</text>
</comment>
<evidence type="ECO:0000256" key="5">
    <source>
        <dbReference type="ARBA" id="ARBA00022692"/>
    </source>
</evidence>
<evidence type="ECO:0000256" key="9">
    <source>
        <dbReference type="PROSITE-ProRule" id="PRU01360"/>
    </source>
</evidence>
<dbReference type="Gene3D" id="2.170.130.10">
    <property type="entry name" value="TonB-dependent receptor, plug domain"/>
    <property type="match status" value="1"/>
</dbReference>
<dbReference type="RefSeq" id="WP_116221833.1">
    <property type="nucleotide sequence ID" value="NZ_CP038197.1"/>
</dbReference>
<dbReference type="Proteomes" id="UP000256941">
    <property type="component" value="Unassembled WGS sequence"/>
</dbReference>
<dbReference type="InterPro" id="IPR012910">
    <property type="entry name" value="Plug_dom"/>
</dbReference>
<name>A0A3D9XGD4_PARVE</name>
<evidence type="ECO:0000259" key="13">
    <source>
        <dbReference type="Pfam" id="PF07715"/>
    </source>
</evidence>
<evidence type="ECO:0000256" key="11">
    <source>
        <dbReference type="SAM" id="SignalP"/>
    </source>
</evidence>
<dbReference type="GO" id="GO:0015344">
    <property type="term" value="F:siderophore uptake transmembrane transporter activity"/>
    <property type="evidence" value="ECO:0007669"/>
    <property type="project" value="TreeGrafter"/>
</dbReference>
<accession>A0A3D9XGD4</accession>
<organism evidence="14 15">
    <name type="scientific">Paracoccus versutus</name>
    <name type="common">Thiobacillus versutus</name>
    <dbReference type="NCBI Taxonomy" id="34007"/>
    <lineage>
        <taxon>Bacteria</taxon>
        <taxon>Pseudomonadati</taxon>
        <taxon>Pseudomonadota</taxon>
        <taxon>Alphaproteobacteria</taxon>
        <taxon>Rhodobacterales</taxon>
        <taxon>Paracoccaceae</taxon>
        <taxon>Paracoccus</taxon>
    </lineage>
</organism>
<dbReference type="SUPFAM" id="SSF56935">
    <property type="entry name" value="Porins"/>
    <property type="match status" value="1"/>
</dbReference>
<dbReference type="GO" id="GO:0044718">
    <property type="term" value="P:siderophore transmembrane transport"/>
    <property type="evidence" value="ECO:0007669"/>
    <property type="project" value="TreeGrafter"/>
</dbReference>
<dbReference type="PROSITE" id="PS52016">
    <property type="entry name" value="TONB_DEPENDENT_REC_3"/>
    <property type="match status" value="1"/>
</dbReference>
<evidence type="ECO:0000313" key="15">
    <source>
        <dbReference type="Proteomes" id="UP000256941"/>
    </source>
</evidence>
<keyword evidence="4 9" id="KW-1134">Transmembrane beta strand</keyword>
<feature type="chain" id="PRO_5017577128" evidence="11">
    <location>
        <begin position="24"/>
        <end position="653"/>
    </location>
</feature>
<evidence type="ECO:0000259" key="12">
    <source>
        <dbReference type="Pfam" id="PF00593"/>
    </source>
</evidence>
<keyword evidence="6 10" id="KW-0798">TonB box</keyword>
<comment type="subcellular location">
    <subcellularLocation>
        <location evidence="1 9">Cell outer membrane</location>
        <topology evidence="1 9">Multi-pass membrane protein</topology>
    </subcellularLocation>
</comment>
<dbReference type="PANTHER" id="PTHR30069">
    <property type="entry name" value="TONB-DEPENDENT OUTER MEMBRANE RECEPTOR"/>
    <property type="match status" value="1"/>
</dbReference>
<dbReference type="PANTHER" id="PTHR30069:SF41">
    <property type="entry name" value="HEME_HEMOPEXIN UTILIZATION PROTEIN C"/>
    <property type="match status" value="1"/>
</dbReference>
<feature type="signal peptide" evidence="11">
    <location>
        <begin position="1"/>
        <end position="23"/>
    </location>
</feature>
<keyword evidence="5 9" id="KW-0812">Transmembrane</keyword>
<evidence type="ECO:0000256" key="3">
    <source>
        <dbReference type="ARBA" id="ARBA00022448"/>
    </source>
</evidence>
<keyword evidence="11" id="KW-0732">Signal</keyword>
<dbReference type="EMBL" id="QTUJ01000002">
    <property type="protein sequence ID" value="REF69565.1"/>
    <property type="molecule type" value="Genomic_DNA"/>
</dbReference>
<dbReference type="InterPro" id="IPR036942">
    <property type="entry name" value="Beta-barrel_TonB_sf"/>
</dbReference>
<proteinExistence type="inferred from homology"/>
<keyword evidence="3 9" id="KW-0813">Transport</keyword>